<dbReference type="NCBIfam" id="TIGR00112">
    <property type="entry name" value="proC"/>
    <property type="match status" value="1"/>
</dbReference>
<proteinExistence type="inferred from homology"/>
<dbReference type="Pfam" id="PF14748">
    <property type="entry name" value="P5CR_dimer"/>
    <property type="match status" value="1"/>
</dbReference>
<dbReference type="InterPro" id="IPR008927">
    <property type="entry name" value="6-PGluconate_DH-like_C_sf"/>
</dbReference>
<protein>
    <recommendedName>
        <fullName evidence="4 5">Pyrroline-5-carboxylate reductase</fullName>
        <shortName evidence="4">P5C reductase</shortName>
        <shortName evidence="4">P5CR</shortName>
        <ecNumber evidence="4 5">1.5.1.2</ecNumber>
    </recommendedName>
    <alternativeName>
        <fullName evidence="4">PCA reductase</fullName>
    </alternativeName>
</protein>
<dbReference type="InterPro" id="IPR000304">
    <property type="entry name" value="Pyrroline-COOH_reductase"/>
</dbReference>
<dbReference type="InterPro" id="IPR036291">
    <property type="entry name" value="NAD(P)-bd_dom_sf"/>
</dbReference>
<comment type="function">
    <text evidence="4">Catalyzes the reduction of 1-pyrroline-5-carboxylate (PCA) to L-proline.</text>
</comment>
<keyword evidence="3 4" id="KW-0560">Oxidoreductase</keyword>
<dbReference type="Gene3D" id="1.10.3730.10">
    <property type="entry name" value="ProC C-terminal domain-like"/>
    <property type="match status" value="1"/>
</dbReference>
<organism evidence="9 10">
    <name type="scientific">Leucobacter muris</name>
    <dbReference type="NCBI Taxonomy" id="1935379"/>
    <lineage>
        <taxon>Bacteria</taxon>
        <taxon>Bacillati</taxon>
        <taxon>Actinomycetota</taxon>
        <taxon>Actinomycetes</taxon>
        <taxon>Micrococcales</taxon>
        <taxon>Microbacteriaceae</taxon>
        <taxon>Leucobacter</taxon>
    </lineage>
</organism>
<dbReference type="PANTHER" id="PTHR11645:SF0">
    <property type="entry name" value="PYRROLINE-5-CARBOXYLATE REDUCTASE 3"/>
    <property type="match status" value="1"/>
</dbReference>
<feature type="domain" description="Pyrroline-5-carboxylate reductase dimerisation" evidence="8">
    <location>
        <begin position="176"/>
        <end position="280"/>
    </location>
</feature>
<evidence type="ECO:0000256" key="3">
    <source>
        <dbReference type="ARBA" id="ARBA00023002"/>
    </source>
</evidence>
<evidence type="ECO:0000256" key="4">
    <source>
        <dbReference type="HAMAP-Rule" id="MF_01925"/>
    </source>
</evidence>
<dbReference type="GO" id="GO:0004735">
    <property type="term" value="F:pyrroline-5-carboxylate reductase activity"/>
    <property type="evidence" value="ECO:0007669"/>
    <property type="project" value="UniProtKB-EC"/>
</dbReference>
<evidence type="ECO:0000259" key="7">
    <source>
        <dbReference type="Pfam" id="PF03807"/>
    </source>
</evidence>
<dbReference type="InterPro" id="IPR028939">
    <property type="entry name" value="P5C_Rdtase_cat_N"/>
</dbReference>
<dbReference type="Pfam" id="PF03807">
    <property type="entry name" value="F420_oxidored"/>
    <property type="match status" value="1"/>
</dbReference>
<accession>A0ABX5QIW6</accession>
<evidence type="ECO:0000256" key="6">
    <source>
        <dbReference type="RuleBase" id="RU003903"/>
    </source>
</evidence>
<evidence type="ECO:0000259" key="8">
    <source>
        <dbReference type="Pfam" id="PF14748"/>
    </source>
</evidence>
<evidence type="ECO:0000256" key="5">
    <source>
        <dbReference type="NCBIfam" id="TIGR00112"/>
    </source>
</evidence>
<dbReference type="PANTHER" id="PTHR11645">
    <property type="entry name" value="PYRROLINE-5-CARBOXYLATE REDUCTASE"/>
    <property type="match status" value="1"/>
</dbReference>
<feature type="domain" description="Pyrroline-5-carboxylate reductase catalytic N-terminal" evidence="7">
    <location>
        <begin position="14"/>
        <end position="113"/>
    </location>
</feature>
<evidence type="ECO:0000313" key="10">
    <source>
        <dbReference type="Proteomes" id="UP000285768"/>
    </source>
</evidence>
<dbReference type="EMBL" id="CP035037">
    <property type="protein sequence ID" value="QAB18870.1"/>
    <property type="molecule type" value="Genomic_DNA"/>
</dbReference>
<gene>
    <name evidence="4 9" type="primary">proC</name>
    <name evidence="9" type="ORF">Leucomu_13955</name>
</gene>
<sequence length="284" mass="29228">MSNSTQSAALPRTAMIGVGSMGGAILAGLRAPGVEIELPIAVTARSVSSAAAFEGADDVVAYAGESDPDANRHAVRGAGLVILAVKPWTVAEAARGIADALEPGAIVVSVAAGVPSSAIEAELPEGVAVVRAMPNTPSHIGRGVTGIAGGASAGEEAVATVRRLFETVGEVLVVREDQINDVAAVSGSGPAYVYLYAEHMIAAARRLGFDADQARLLVQQTIAGAAELMVRSDDEPEQLRRNVTSPKGTTERAVEVLQAADWGDLFDRALAANVRRSEELERGE</sequence>
<dbReference type="InterPro" id="IPR053790">
    <property type="entry name" value="P5CR-like_CS"/>
</dbReference>
<name>A0ABX5QIW6_9MICO</name>
<evidence type="ECO:0000313" key="9">
    <source>
        <dbReference type="EMBL" id="QAB18870.1"/>
    </source>
</evidence>
<dbReference type="Proteomes" id="UP000285768">
    <property type="component" value="Chromosome"/>
</dbReference>
<comment type="subcellular location">
    <subcellularLocation>
        <location evidence="4">Cytoplasm</location>
    </subcellularLocation>
</comment>
<dbReference type="PROSITE" id="PS00521">
    <property type="entry name" value="P5CR"/>
    <property type="match status" value="1"/>
</dbReference>
<keyword evidence="10" id="KW-1185">Reference proteome</keyword>
<evidence type="ECO:0000256" key="2">
    <source>
        <dbReference type="ARBA" id="ARBA00022857"/>
    </source>
</evidence>
<dbReference type="PIRSF" id="PIRSF000193">
    <property type="entry name" value="Pyrrol-5-carb_rd"/>
    <property type="match status" value="1"/>
</dbReference>
<dbReference type="Gene3D" id="3.40.50.720">
    <property type="entry name" value="NAD(P)-binding Rossmann-like Domain"/>
    <property type="match status" value="1"/>
</dbReference>
<comment type="similarity">
    <text evidence="1 4 6">Belongs to the pyrroline-5-carboxylate reductase family.</text>
</comment>
<dbReference type="SUPFAM" id="SSF48179">
    <property type="entry name" value="6-phosphogluconate dehydrogenase C-terminal domain-like"/>
    <property type="match status" value="1"/>
</dbReference>
<keyword evidence="4 6" id="KW-0028">Amino-acid biosynthesis</keyword>
<keyword evidence="4" id="KW-0963">Cytoplasm</keyword>
<comment type="catalytic activity">
    <reaction evidence="4 6">
        <text>L-proline + NADP(+) = (S)-1-pyrroline-5-carboxylate + NADPH + 2 H(+)</text>
        <dbReference type="Rhea" id="RHEA:14109"/>
        <dbReference type="ChEBI" id="CHEBI:15378"/>
        <dbReference type="ChEBI" id="CHEBI:17388"/>
        <dbReference type="ChEBI" id="CHEBI:57783"/>
        <dbReference type="ChEBI" id="CHEBI:58349"/>
        <dbReference type="ChEBI" id="CHEBI:60039"/>
        <dbReference type="EC" id="1.5.1.2"/>
    </reaction>
</comment>
<reference evidence="9 10" key="1">
    <citation type="submission" date="2019-01" db="EMBL/GenBank/DDBJ databases">
        <title>Leucobacter muris sp. nov. isolated from the nose of a laboratory mouse.</title>
        <authorList>
            <person name="Benga L."/>
            <person name="Sproeer C."/>
            <person name="Schumann P."/>
            <person name="Verbarg S."/>
            <person name="Bunk B."/>
            <person name="Engelhardt E."/>
            <person name="Benten P.M."/>
            <person name="Sager M."/>
        </authorList>
    </citation>
    <scope>NUCLEOTIDE SEQUENCE [LARGE SCALE GENOMIC DNA]</scope>
    <source>
        <strain evidence="9 10">DSM 101948</strain>
    </source>
</reference>
<keyword evidence="2 4" id="KW-0521">NADP</keyword>
<evidence type="ECO:0000256" key="1">
    <source>
        <dbReference type="ARBA" id="ARBA00005525"/>
    </source>
</evidence>
<keyword evidence="4 6" id="KW-0641">Proline biosynthesis</keyword>
<dbReference type="EC" id="1.5.1.2" evidence="4 5"/>
<dbReference type="RefSeq" id="WP_128387582.1">
    <property type="nucleotide sequence ID" value="NZ_CP035037.1"/>
</dbReference>
<comment type="catalytic activity">
    <reaction evidence="4">
        <text>L-proline + NAD(+) = (S)-1-pyrroline-5-carboxylate + NADH + 2 H(+)</text>
        <dbReference type="Rhea" id="RHEA:14105"/>
        <dbReference type="ChEBI" id="CHEBI:15378"/>
        <dbReference type="ChEBI" id="CHEBI:17388"/>
        <dbReference type="ChEBI" id="CHEBI:57540"/>
        <dbReference type="ChEBI" id="CHEBI:57945"/>
        <dbReference type="ChEBI" id="CHEBI:60039"/>
        <dbReference type="EC" id="1.5.1.2"/>
    </reaction>
</comment>
<dbReference type="SUPFAM" id="SSF51735">
    <property type="entry name" value="NAD(P)-binding Rossmann-fold domains"/>
    <property type="match status" value="1"/>
</dbReference>
<dbReference type="InterPro" id="IPR029036">
    <property type="entry name" value="P5CR_dimer"/>
</dbReference>
<comment type="pathway">
    <text evidence="4 6">Amino-acid biosynthesis; L-proline biosynthesis; L-proline from L-glutamate 5-semialdehyde: step 1/1.</text>
</comment>
<dbReference type="HAMAP" id="MF_01925">
    <property type="entry name" value="P5C_reductase"/>
    <property type="match status" value="1"/>
</dbReference>